<dbReference type="Proteomes" id="UP001469553">
    <property type="component" value="Unassembled WGS sequence"/>
</dbReference>
<proteinExistence type="predicted"/>
<protein>
    <submittedName>
        <fullName evidence="1">Uncharacterized protein</fullName>
    </submittedName>
</protein>
<evidence type="ECO:0000313" key="2">
    <source>
        <dbReference type="Proteomes" id="UP001469553"/>
    </source>
</evidence>
<gene>
    <name evidence="1" type="ORF">AMECASPLE_033313</name>
</gene>
<reference evidence="1 2" key="1">
    <citation type="submission" date="2021-06" db="EMBL/GenBank/DDBJ databases">
        <authorList>
            <person name="Palmer J.M."/>
        </authorList>
    </citation>
    <scope>NUCLEOTIDE SEQUENCE [LARGE SCALE GENOMIC DNA]</scope>
    <source>
        <strain evidence="1 2">AS_MEX2019</strain>
        <tissue evidence="1">Muscle</tissue>
    </source>
</reference>
<comment type="caution">
    <text evidence="1">The sequence shown here is derived from an EMBL/GenBank/DDBJ whole genome shotgun (WGS) entry which is preliminary data.</text>
</comment>
<evidence type="ECO:0000313" key="1">
    <source>
        <dbReference type="EMBL" id="MEQ2316523.1"/>
    </source>
</evidence>
<keyword evidence="2" id="KW-1185">Reference proteome</keyword>
<accession>A0ABV1AD84</accession>
<dbReference type="InterPro" id="IPR036691">
    <property type="entry name" value="Endo/exonu/phosph_ase_sf"/>
</dbReference>
<sequence>MGGDLNCVIQQSVDRQPASKTLQRRMSSMLKYQSLEIGLLDIWRSKFPKGRDFLYYSSRHTSCSRTDYFFTSKTSPVMDWQPVKGCTPPPAHRLLEIGTRLLIPDATY</sequence>
<name>A0ABV1AD84_9TELE</name>
<dbReference type="Gene3D" id="3.60.10.10">
    <property type="entry name" value="Endonuclease/exonuclease/phosphatase"/>
    <property type="match status" value="1"/>
</dbReference>
<dbReference type="EMBL" id="JAHRIP010089136">
    <property type="protein sequence ID" value="MEQ2316523.1"/>
    <property type="molecule type" value="Genomic_DNA"/>
</dbReference>
<organism evidence="1 2">
    <name type="scientific">Ameca splendens</name>
    <dbReference type="NCBI Taxonomy" id="208324"/>
    <lineage>
        <taxon>Eukaryota</taxon>
        <taxon>Metazoa</taxon>
        <taxon>Chordata</taxon>
        <taxon>Craniata</taxon>
        <taxon>Vertebrata</taxon>
        <taxon>Euteleostomi</taxon>
        <taxon>Actinopterygii</taxon>
        <taxon>Neopterygii</taxon>
        <taxon>Teleostei</taxon>
        <taxon>Neoteleostei</taxon>
        <taxon>Acanthomorphata</taxon>
        <taxon>Ovalentaria</taxon>
        <taxon>Atherinomorphae</taxon>
        <taxon>Cyprinodontiformes</taxon>
        <taxon>Goodeidae</taxon>
        <taxon>Ameca</taxon>
    </lineage>
</organism>
<dbReference type="SUPFAM" id="SSF56219">
    <property type="entry name" value="DNase I-like"/>
    <property type="match status" value="1"/>
</dbReference>